<dbReference type="HOGENOM" id="CLU_050311_0_0_1"/>
<organism evidence="4 5">
    <name type="scientific">Amborella trichopoda</name>
    <dbReference type="NCBI Taxonomy" id="13333"/>
    <lineage>
        <taxon>Eukaryota</taxon>
        <taxon>Viridiplantae</taxon>
        <taxon>Streptophyta</taxon>
        <taxon>Embryophyta</taxon>
        <taxon>Tracheophyta</taxon>
        <taxon>Spermatophyta</taxon>
        <taxon>Magnoliopsida</taxon>
        <taxon>Amborellales</taxon>
        <taxon>Amborellaceae</taxon>
        <taxon>Amborella</taxon>
    </lineage>
</organism>
<evidence type="ECO:0000256" key="1">
    <source>
        <dbReference type="ARBA" id="ARBA00004906"/>
    </source>
</evidence>
<keyword evidence="5" id="KW-1185">Reference proteome</keyword>
<reference evidence="5" key="1">
    <citation type="journal article" date="2013" name="Science">
        <title>The Amborella genome and the evolution of flowering plants.</title>
        <authorList>
            <consortium name="Amborella Genome Project"/>
        </authorList>
    </citation>
    <scope>NUCLEOTIDE SEQUENCE [LARGE SCALE GENOMIC DNA]</scope>
</reference>
<dbReference type="SUPFAM" id="SSF81383">
    <property type="entry name" value="F-box domain"/>
    <property type="match status" value="1"/>
</dbReference>
<dbReference type="PROSITE" id="PS51087">
    <property type="entry name" value="APAG"/>
    <property type="match status" value="1"/>
</dbReference>
<keyword evidence="2" id="KW-0833">Ubl conjugation pathway</keyword>
<dbReference type="PANTHER" id="PTHR47463:SF2">
    <property type="entry name" value="F-BOX PROTEIN SKIP16"/>
    <property type="match status" value="1"/>
</dbReference>
<dbReference type="Proteomes" id="UP000017836">
    <property type="component" value="Unassembled WGS sequence"/>
</dbReference>
<dbReference type="InterPro" id="IPR018958">
    <property type="entry name" value="Knr4/Smi1-like_dom"/>
</dbReference>
<dbReference type="PANTHER" id="PTHR47463">
    <property type="entry name" value="F-BOX PROTEIN SKIP16"/>
    <property type="match status" value="1"/>
</dbReference>
<evidence type="ECO:0000256" key="2">
    <source>
        <dbReference type="ARBA" id="ARBA00022786"/>
    </source>
</evidence>
<dbReference type="InterPro" id="IPR036047">
    <property type="entry name" value="F-box-like_dom_sf"/>
</dbReference>
<protein>
    <recommendedName>
        <fullName evidence="3">ApaG domain-containing protein</fullName>
    </recommendedName>
</protein>
<dbReference type="Pfam" id="PF09346">
    <property type="entry name" value="SMI1_KNR4"/>
    <property type="match status" value="1"/>
</dbReference>
<dbReference type="STRING" id="13333.U5DIB6"/>
<sequence length="441" mass="49576">MAFEGVGDMVLHLIIEKLGPKQTAAISCLNKHFKAVASDEVIWSQFCSSDFQISTPQDPLGKPCSSFKEAYKLWNKEFGMYPWPLVRRVKLCLDAIKTWVSENFQEAASTLQKGASEAELEAVEEALGVKFPLPTRVFYRFCNGQDTGRCFSDFKEDPCLLGLIGGYCFYDYSVDVHLLPLNEIVTQTRHLTRRIRFSRKRKLIVVASSCNLRKIFFLDCTDGLLYVNTKYRKVDINLMACVPGALVNTVHALDSGDQQDGMLLWLEEFARRLQSGVIGVREENNARSICLYPETPPLCSTAVTRGVQVRASAVFVPELSDLDQPMNKYLFSYSIRMHLLPLENSSGNPMSSCQLYWRHWIIRANDAIISDVSDKAVIGKHPLLREGGKEFVYQSCTSSPLPSGSIEGSFTFVPGRLNNPQGGQFDAEVAQFPLELPDYIF</sequence>
<dbReference type="OMA" id="YVHDKDC"/>
<accession>U5DIB6</accession>
<dbReference type="InterPro" id="IPR036767">
    <property type="entry name" value="ApaG_sf"/>
</dbReference>
<dbReference type="EMBL" id="KI392060">
    <property type="protein sequence ID" value="ERN20323.1"/>
    <property type="molecule type" value="Genomic_DNA"/>
</dbReference>
<feature type="domain" description="ApaG" evidence="3">
    <location>
        <begin position="301"/>
        <end position="441"/>
    </location>
</feature>
<proteinExistence type="predicted"/>
<evidence type="ECO:0000259" key="3">
    <source>
        <dbReference type="PROSITE" id="PS51087"/>
    </source>
</evidence>
<evidence type="ECO:0000313" key="5">
    <source>
        <dbReference type="Proteomes" id="UP000017836"/>
    </source>
</evidence>
<dbReference type="Gramene" id="ERN20323">
    <property type="protein sequence ID" value="ERN20323"/>
    <property type="gene ID" value="AMTR_s00066p00189030"/>
</dbReference>
<name>U5DIB6_AMBTC</name>
<dbReference type="KEGG" id="atr:18448733"/>
<dbReference type="InterPro" id="IPR007474">
    <property type="entry name" value="ApaG_domain"/>
</dbReference>
<gene>
    <name evidence="4" type="ORF">AMTR_s00066p00189030</name>
</gene>
<dbReference type="Gene3D" id="3.40.1580.10">
    <property type="entry name" value="SMI1/KNR4-like"/>
    <property type="match status" value="1"/>
</dbReference>
<dbReference type="SUPFAM" id="SSF160631">
    <property type="entry name" value="SMI1/KNR4-like"/>
    <property type="match status" value="1"/>
</dbReference>
<dbReference type="SUPFAM" id="SSF110069">
    <property type="entry name" value="ApaG-like"/>
    <property type="match status" value="1"/>
</dbReference>
<comment type="pathway">
    <text evidence="1">Protein modification; protein ubiquitination.</text>
</comment>
<dbReference type="eggNOG" id="KOG4408">
    <property type="taxonomic scope" value="Eukaryota"/>
</dbReference>
<dbReference type="Gene3D" id="2.60.40.1470">
    <property type="entry name" value="ApaG domain"/>
    <property type="match status" value="1"/>
</dbReference>
<dbReference type="OrthoDB" id="2305498at2759"/>
<dbReference type="SMART" id="SM00860">
    <property type="entry name" value="SMI1_KNR4"/>
    <property type="match status" value="1"/>
</dbReference>
<dbReference type="Pfam" id="PF04379">
    <property type="entry name" value="DUF525"/>
    <property type="match status" value="1"/>
</dbReference>
<dbReference type="AlphaFoldDB" id="U5DIB6"/>
<dbReference type="GO" id="GO:0019005">
    <property type="term" value="C:SCF ubiquitin ligase complex"/>
    <property type="evidence" value="ECO:0000318"/>
    <property type="project" value="GO_Central"/>
</dbReference>
<dbReference type="InterPro" id="IPR037883">
    <property type="entry name" value="Knr4/Smi1-like_sf"/>
</dbReference>
<evidence type="ECO:0000313" key="4">
    <source>
        <dbReference type="EMBL" id="ERN20323.1"/>
    </source>
</evidence>